<keyword evidence="4" id="KW-1185">Reference proteome</keyword>
<dbReference type="PANTHER" id="PTHR23028:SF53">
    <property type="entry name" value="ACYL_TRANSF_3 DOMAIN-CONTAINING PROTEIN"/>
    <property type="match status" value="1"/>
</dbReference>
<keyword evidence="1" id="KW-0472">Membrane</keyword>
<keyword evidence="1" id="KW-1133">Transmembrane helix</keyword>
<dbReference type="InterPro" id="IPR050879">
    <property type="entry name" value="Acyltransferase_3"/>
</dbReference>
<dbReference type="GO" id="GO:0016020">
    <property type="term" value="C:membrane"/>
    <property type="evidence" value="ECO:0007669"/>
    <property type="project" value="TreeGrafter"/>
</dbReference>
<feature type="transmembrane region" description="Helical" evidence="1">
    <location>
        <begin position="304"/>
        <end position="322"/>
    </location>
</feature>
<feature type="transmembrane region" description="Helical" evidence="1">
    <location>
        <begin position="138"/>
        <end position="158"/>
    </location>
</feature>
<feature type="transmembrane region" description="Helical" evidence="1">
    <location>
        <begin position="66"/>
        <end position="87"/>
    </location>
</feature>
<feature type="domain" description="Acyltransferase 3" evidence="2">
    <location>
        <begin position="4"/>
        <end position="318"/>
    </location>
</feature>
<sequence>MLASAVIYTHAVESMGHIDETSLIFGRQIAWLAVNGFFSLSGFLMYRSLERNPSISAFALSRFMRIWPGMFVMCLVAAVIYSFFTVAPLRQYFFGRETLSFIFINQLLVPKYFLTGVYCPENGDTGMALCSINGALWTIRWEISCYAAIATLSAVGFLRRRRFNLVILPTLIVSALVFNYPPVHHWLEARSWTHIYFPEQIVRLWTAFAIGAAAYANRDRIKLSWAGALVGLVLVYLTRSYFFADVVRAFAVCYWILCIAFLSVRSLPFGPRIPDYSFGVYIYHMPVMQVFRICIPHVEPHLLALMSLVAVVPFAALSWYLVEKPAQELRRQIRLPQFRRRLPG</sequence>
<feature type="transmembrane region" description="Helical" evidence="1">
    <location>
        <begin position="223"/>
        <end position="243"/>
    </location>
</feature>
<dbReference type="GO" id="GO:0000271">
    <property type="term" value="P:polysaccharide biosynthetic process"/>
    <property type="evidence" value="ECO:0007669"/>
    <property type="project" value="TreeGrafter"/>
</dbReference>
<feature type="transmembrane region" description="Helical" evidence="1">
    <location>
        <begin position="29"/>
        <end position="46"/>
    </location>
</feature>
<evidence type="ECO:0000259" key="2">
    <source>
        <dbReference type="Pfam" id="PF01757"/>
    </source>
</evidence>
<dbReference type="Proteomes" id="UP000032300">
    <property type="component" value="Chromosome"/>
</dbReference>
<reference evidence="3 4" key="1">
    <citation type="journal article" date="2015" name="Int. J. Syst. Evol. Microbiol.">
        <title>Sphingomonas hengshuiensis sp. nov., isolated from lake wetland.</title>
        <authorList>
            <person name="Wei S."/>
            <person name="Wang T."/>
            <person name="Liu H."/>
            <person name="Zhang C."/>
            <person name="Guo J."/>
            <person name="Wang Q."/>
            <person name="Liang K."/>
            <person name="Zhang Z."/>
        </authorList>
    </citation>
    <scope>NUCLEOTIDE SEQUENCE [LARGE SCALE GENOMIC DNA]</scope>
    <source>
        <strain evidence="3 4">WHSC-8</strain>
    </source>
</reference>
<keyword evidence="1" id="KW-0812">Transmembrane</keyword>
<evidence type="ECO:0000256" key="1">
    <source>
        <dbReference type="SAM" id="Phobius"/>
    </source>
</evidence>
<dbReference type="PANTHER" id="PTHR23028">
    <property type="entry name" value="ACETYLTRANSFERASE"/>
    <property type="match status" value="1"/>
</dbReference>
<dbReference type="Pfam" id="PF01757">
    <property type="entry name" value="Acyl_transf_3"/>
    <property type="match status" value="1"/>
</dbReference>
<dbReference type="AlphaFoldDB" id="A0A7U4J8G6"/>
<accession>A0A7U4J8G6</accession>
<reference evidence="3 4" key="2">
    <citation type="submission" date="2015-02" db="EMBL/GenBank/DDBJ databases">
        <title>The complete genome of Sphingomonas hengshuiensis sp. WHSC-8 isolated from soil of Hengshui Lake.</title>
        <authorList>
            <person name="Wei S."/>
            <person name="Guo J."/>
            <person name="Su C."/>
            <person name="Wu R."/>
            <person name="Zhang Z."/>
            <person name="Liang K."/>
            <person name="Li H."/>
            <person name="Wang T."/>
            <person name="Liu H."/>
            <person name="Zhang C."/>
            <person name="Li Z."/>
            <person name="Wang Q."/>
            <person name="Meng J."/>
        </authorList>
    </citation>
    <scope>NUCLEOTIDE SEQUENCE [LARGE SCALE GENOMIC DNA]</scope>
    <source>
        <strain evidence="3 4">WHSC-8</strain>
    </source>
</reference>
<protein>
    <recommendedName>
        <fullName evidence="2">Acyltransferase 3 domain-containing protein</fullName>
    </recommendedName>
</protein>
<dbReference type="KEGG" id="sphi:TS85_10540"/>
<proteinExistence type="predicted"/>
<organism evidence="3 4">
    <name type="scientific">Sphingomonas hengshuiensis</name>
    <dbReference type="NCBI Taxonomy" id="1609977"/>
    <lineage>
        <taxon>Bacteria</taxon>
        <taxon>Pseudomonadati</taxon>
        <taxon>Pseudomonadota</taxon>
        <taxon>Alphaproteobacteria</taxon>
        <taxon>Sphingomonadales</taxon>
        <taxon>Sphingomonadaceae</taxon>
        <taxon>Sphingomonas</taxon>
    </lineage>
</organism>
<dbReference type="InterPro" id="IPR002656">
    <property type="entry name" value="Acyl_transf_3_dom"/>
</dbReference>
<evidence type="ECO:0000313" key="4">
    <source>
        <dbReference type="Proteomes" id="UP000032300"/>
    </source>
</evidence>
<feature type="transmembrane region" description="Helical" evidence="1">
    <location>
        <begin position="249"/>
        <end position="268"/>
    </location>
</feature>
<gene>
    <name evidence="3" type="ORF">TS85_10540</name>
</gene>
<name>A0A7U4J8G6_9SPHN</name>
<dbReference type="GO" id="GO:0016747">
    <property type="term" value="F:acyltransferase activity, transferring groups other than amino-acyl groups"/>
    <property type="evidence" value="ECO:0007669"/>
    <property type="project" value="InterPro"/>
</dbReference>
<evidence type="ECO:0000313" key="3">
    <source>
        <dbReference type="EMBL" id="AJP72128.1"/>
    </source>
</evidence>
<feature type="transmembrane region" description="Helical" evidence="1">
    <location>
        <begin position="165"/>
        <end position="183"/>
    </location>
</feature>
<dbReference type="EMBL" id="CP010836">
    <property type="protein sequence ID" value="AJP72128.1"/>
    <property type="molecule type" value="Genomic_DNA"/>
</dbReference>